<organism evidence="1 2">
    <name type="scientific">Ixodes persulcatus</name>
    <name type="common">Taiga tick</name>
    <dbReference type="NCBI Taxonomy" id="34615"/>
    <lineage>
        <taxon>Eukaryota</taxon>
        <taxon>Metazoa</taxon>
        <taxon>Ecdysozoa</taxon>
        <taxon>Arthropoda</taxon>
        <taxon>Chelicerata</taxon>
        <taxon>Arachnida</taxon>
        <taxon>Acari</taxon>
        <taxon>Parasitiformes</taxon>
        <taxon>Ixodida</taxon>
        <taxon>Ixodoidea</taxon>
        <taxon>Ixodidae</taxon>
        <taxon>Ixodinae</taxon>
        <taxon>Ixodes</taxon>
    </lineage>
</organism>
<protein>
    <submittedName>
        <fullName evidence="1">Uncharacterized protein</fullName>
    </submittedName>
</protein>
<reference evidence="1 2" key="1">
    <citation type="journal article" date="2020" name="Cell">
        <title>Large-Scale Comparative Analyses of Tick Genomes Elucidate Their Genetic Diversity and Vector Capacities.</title>
        <authorList>
            <consortium name="Tick Genome and Microbiome Consortium (TIGMIC)"/>
            <person name="Jia N."/>
            <person name="Wang J."/>
            <person name="Shi W."/>
            <person name="Du L."/>
            <person name="Sun Y."/>
            <person name="Zhan W."/>
            <person name="Jiang J.F."/>
            <person name="Wang Q."/>
            <person name="Zhang B."/>
            <person name="Ji P."/>
            <person name="Bell-Sakyi L."/>
            <person name="Cui X.M."/>
            <person name="Yuan T.T."/>
            <person name="Jiang B.G."/>
            <person name="Yang W.F."/>
            <person name="Lam T.T."/>
            <person name="Chang Q.C."/>
            <person name="Ding S.J."/>
            <person name="Wang X.J."/>
            <person name="Zhu J.G."/>
            <person name="Ruan X.D."/>
            <person name="Zhao L."/>
            <person name="Wei J.T."/>
            <person name="Ye R.Z."/>
            <person name="Que T.C."/>
            <person name="Du C.H."/>
            <person name="Zhou Y.H."/>
            <person name="Cheng J.X."/>
            <person name="Dai P.F."/>
            <person name="Guo W.B."/>
            <person name="Han X.H."/>
            <person name="Huang E.J."/>
            <person name="Li L.F."/>
            <person name="Wei W."/>
            <person name="Gao Y.C."/>
            <person name="Liu J.Z."/>
            <person name="Shao H.Z."/>
            <person name="Wang X."/>
            <person name="Wang C.C."/>
            <person name="Yang T.C."/>
            <person name="Huo Q.B."/>
            <person name="Li W."/>
            <person name="Chen H.Y."/>
            <person name="Chen S.E."/>
            <person name="Zhou L.G."/>
            <person name="Ni X.B."/>
            <person name="Tian J.H."/>
            <person name="Sheng Y."/>
            <person name="Liu T."/>
            <person name="Pan Y.S."/>
            <person name="Xia L.Y."/>
            <person name="Li J."/>
            <person name="Zhao F."/>
            <person name="Cao W.C."/>
        </authorList>
    </citation>
    <scope>NUCLEOTIDE SEQUENCE [LARGE SCALE GENOMIC DNA]</scope>
    <source>
        <strain evidence="1">Iper-2018</strain>
    </source>
</reference>
<dbReference type="Proteomes" id="UP000805193">
    <property type="component" value="Unassembled WGS sequence"/>
</dbReference>
<evidence type="ECO:0000313" key="2">
    <source>
        <dbReference type="Proteomes" id="UP000805193"/>
    </source>
</evidence>
<keyword evidence="2" id="KW-1185">Reference proteome</keyword>
<gene>
    <name evidence="1" type="ORF">HPB47_002384</name>
</gene>
<evidence type="ECO:0000313" key="1">
    <source>
        <dbReference type="EMBL" id="KAG0421752.1"/>
    </source>
</evidence>
<accession>A0AC60PML0</accession>
<name>A0AC60PML0_IXOPE</name>
<comment type="caution">
    <text evidence="1">The sequence shown here is derived from an EMBL/GenBank/DDBJ whole genome shotgun (WGS) entry which is preliminary data.</text>
</comment>
<dbReference type="EMBL" id="JABSTQ010010323">
    <property type="protein sequence ID" value="KAG0421752.1"/>
    <property type="molecule type" value="Genomic_DNA"/>
</dbReference>
<sequence>MERSFPRKRKTKQCFAERKRGKAWNRGRKKPNPPDDVPSDESEVISDSTPLNFLLLGVLDVLRLWRTDIRTWLAPKELRPLKLTNYYSFAMKNNSSSLEEMQGAVMATFYHVSSTDDNPYHDLYPQGPDSWRKQQRDKARGEEPPPHRYKLPHHDGVSTAIVRFNEGNESAIEELSQGLSLRLGTQTLQRAKEKDARKLRKAKYLSENTKRKRGPKEKERYCAGAF</sequence>
<proteinExistence type="predicted"/>